<keyword evidence="3" id="KW-1185">Reference proteome</keyword>
<evidence type="ECO:0000313" key="2">
    <source>
        <dbReference type="EMBL" id="MFB9074147.1"/>
    </source>
</evidence>
<dbReference type="EMBL" id="JBHMFI010000002">
    <property type="protein sequence ID" value="MFB9074147.1"/>
    <property type="molecule type" value="Genomic_DNA"/>
</dbReference>
<organism evidence="2 3">
    <name type="scientific">Citricoccus parietis</name>
    <dbReference type="NCBI Taxonomy" id="592307"/>
    <lineage>
        <taxon>Bacteria</taxon>
        <taxon>Bacillati</taxon>
        <taxon>Actinomycetota</taxon>
        <taxon>Actinomycetes</taxon>
        <taxon>Micrococcales</taxon>
        <taxon>Micrococcaceae</taxon>
        <taxon>Citricoccus</taxon>
    </lineage>
</organism>
<evidence type="ECO:0000313" key="3">
    <source>
        <dbReference type="Proteomes" id="UP001589575"/>
    </source>
</evidence>
<feature type="region of interest" description="Disordered" evidence="1">
    <location>
        <begin position="1"/>
        <end position="47"/>
    </location>
</feature>
<comment type="caution">
    <text evidence="2">The sequence shown here is derived from an EMBL/GenBank/DDBJ whole genome shotgun (WGS) entry which is preliminary data.</text>
</comment>
<proteinExistence type="predicted"/>
<protein>
    <submittedName>
        <fullName evidence="2">Uncharacterized protein</fullName>
    </submittedName>
</protein>
<dbReference type="Proteomes" id="UP001589575">
    <property type="component" value="Unassembled WGS sequence"/>
</dbReference>
<evidence type="ECO:0000256" key="1">
    <source>
        <dbReference type="SAM" id="MobiDB-lite"/>
    </source>
</evidence>
<reference evidence="2 3" key="1">
    <citation type="submission" date="2024-09" db="EMBL/GenBank/DDBJ databases">
        <authorList>
            <person name="Sun Q."/>
            <person name="Mori K."/>
        </authorList>
    </citation>
    <scope>NUCLEOTIDE SEQUENCE [LARGE SCALE GENOMIC DNA]</scope>
    <source>
        <strain evidence="2 3">CCM 7609</strain>
    </source>
</reference>
<sequence length="47" mass="5076">MALLRRAGRTMSVTSARISWTASPTHHRAHPDPQTGERRSGPPVLAG</sequence>
<gene>
    <name evidence="2" type="ORF">ACFFX0_24310</name>
</gene>
<name>A0ABV5G5C3_9MICC</name>
<accession>A0ABV5G5C3</accession>
<feature type="compositionally biased region" description="Polar residues" evidence="1">
    <location>
        <begin position="11"/>
        <end position="24"/>
    </location>
</feature>